<evidence type="ECO:0000259" key="1">
    <source>
        <dbReference type="Pfam" id="PF12937"/>
    </source>
</evidence>
<gene>
    <name evidence="2" type="ORF">RHSIM_Rhsim02G0242400</name>
</gene>
<dbReference type="PANTHER" id="PTHR31215">
    <property type="entry name" value="OS05G0510400 PROTEIN-RELATED"/>
    <property type="match status" value="1"/>
</dbReference>
<evidence type="ECO:0000313" key="2">
    <source>
        <dbReference type="EMBL" id="KAF7150715.1"/>
    </source>
</evidence>
<name>A0A834LSM2_RHOSS</name>
<comment type="caution">
    <text evidence="2">The sequence shown here is derived from an EMBL/GenBank/DDBJ whole genome shotgun (WGS) entry which is preliminary data.</text>
</comment>
<organism evidence="2 3">
    <name type="scientific">Rhododendron simsii</name>
    <name type="common">Sims's rhododendron</name>
    <dbReference type="NCBI Taxonomy" id="118357"/>
    <lineage>
        <taxon>Eukaryota</taxon>
        <taxon>Viridiplantae</taxon>
        <taxon>Streptophyta</taxon>
        <taxon>Embryophyta</taxon>
        <taxon>Tracheophyta</taxon>
        <taxon>Spermatophyta</taxon>
        <taxon>Magnoliopsida</taxon>
        <taxon>eudicotyledons</taxon>
        <taxon>Gunneridae</taxon>
        <taxon>Pentapetalae</taxon>
        <taxon>asterids</taxon>
        <taxon>Ericales</taxon>
        <taxon>Ericaceae</taxon>
        <taxon>Ericoideae</taxon>
        <taxon>Rhodoreae</taxon>
        <taxon>Rhododendron</taxon>
    </lineage>
</organism>
<dbReference type="Proteomes" id="UP000626092">
    <property type="component" value="Unassembled WGS sequence"/>
</dbReference>
<reference evidence="2" key="1">
    <citation type="submission" date="2019-11" db="EMBL/GenBank/DDBJ databases">
        <authorList>
            <person name="Liu Y."/>
            <person name="Hou J."/>
            <person name="Li T.-Q."/>
            <person name="Guan C.-H."/>
            <person name="Wu X."/>
            <person name="Wu H.-Z."/>
            <person name="Ling F."/>
            <person name="Zhang R."/>
            <person name="Shi X.-G."/>
            <person name="Ren J.-P."/>
            <person name="Chen E.-F."/>
            <person name="Sun J.-M."/>
        </authorList>
    </citation>
    <scope>NUCLEOTIDE SEQUENCE</scope>
    <source>
        <strain evidence="2">Adult_tree_wgs_1</strain>
        <tissue evidence="2">Leaves</tissue>
    </source>
</reference>
<feature type="domain" description="F-box" evidence="1">
    <location>
        <begin position="12"/>
        <end position="49"/>
    </location>
</feature>
<dbReference type="Pfam" id="PF12937">
    <property type="entry name" value="F-box-like"/>
    <property type="match status" value="1"/>
</dbReference>
<dbReference type="InterPro" id="IPR044809">
    <property type="entry name" value="AUF1-like"/>
</dbReference>
<dbReference type="AlphaFoldDB" id="A0A834LSM2"/>
<dbReference type="EMBL" id="WJXA01000002">
    <property type="protein sequence ID" value="KAF7150715.1"/>
    <property type="molecule type" value="Genomic_DNA"/>
</dbReference>
<keyword evidence="3" id="KW-1185">Reference proteome</keyword>
<protein>
    <recommendedName>
        <fullName evidence="1">F-box domain-containing protein</fullName>
    </recommendedName>
</protein>
<evidence type="ECO:0000313" key="3">
    <source>
        <dbReference type="Proteomes" id="UP000626092"/>
    </source>
</evidence>
<sequence>MKVLKQSQQNNFDHLPDNIVLLILNKLWEAKWICRCLIVSKRFASLISHINNVSVKSPHYVSTWLEQETGSTSVFDYLVGLKDIVYLHLEERFFGELHPTNIAVVCFDDACMRLNIVMDMIKKHQMLQSITISDIKNRGKIVVSGNQISGLRDLERAKLLMPEVDSGRAELLLNSDVNDDDMLAGSFDGEEGEAFNEAVKEILAKHKSKLNTVAAAAQN</sequence>
<proteinExistence type="predicted"/>
<dbReference type="SUPFAM" id="SSF81383">
    <property type="entry name" value="F-box domain"/>
    <property type="match status" value="1"/>
</dbReference>
<dbReference type="InterPro" id="IPR036047">
    <property type="entry name" value="F-box-like_dom_sf"/>
</dbReference>
<accession>A0A834LSM2</accession>
<dbReference type="InterPro" id="IPR001810">
    <property type="entry name" value="F-box_dom"/>
</dbReference>
<dbReference type="OrthoDB" id="812961at2759"/>